<gene>
    <name evidence="1" type="ORF">SAMN06264849_10786</name>
</gene>
<protein>
    <submittedName>
        <fullName evidence="1">Uncharacterized protein</fullName>
    </submittedName>
</protein>
<evidence type="ECO:0000313" key="2">
    <source>
        <dbReference type="Proteomes" id="UP000315636"/>
    </source>
</evidence>
<dbReference type="AlphaFoldDB" id="A0A521E0M0"/>
<dbReference type="Proteomes" id="UP000315636">
    <property type="component" value="Unassembled WGS sequence"/>
</dbReference>
<sequence>MKRLANMFRILLTVTVFVFVPVSHVPADLNMDCYAVPSQKANLEPGGG</sequence>
<proteinExistence type="predicted"/>
<evidence type="ECO:0000313" key="1">
    <source>
        <dbReference type="EMBL" id="SMO77468.1"/>
    </source>
</evidence>
<keyword evidence="2" id="KW-1185">Reference proteome</keyword>
<name>A0A521E0M0_9BACL</name>
<accession>A0A521E0M0</accession>
<reference evidence="1 2" key="1">
    <citation type="submission" date="2017-05" db="EMBL/GenBank/DDBJ databases">
        <authorList>
            <person name="Varghese N."/>
            <person name="Submissions S."/>
        </authorList>
    </citation>
    <scope>NUCLEOTIDE SEQUENCE [LARGE SCALE GENOMIC DNA]</scope>
    <source>
        <strain evidence="1 2">DSM 45474</strain>
    </source>
</reference>
<organism evidence="1 2">
    <name type="scientific">Melghirimyces algeriensis</name>
    <dbReference type="NCBI Taxonomy" id="910412"/>
    <lineage>
        <taxon>Bacteria</taxon>
        <taxon>Bacillati</taxon>
        <taxon>Bacillota</taxon>
        <taxon>Bacilli</taxon>
        <taxon>Bacillales</taxon>
        <taxon>Thermoactinomycetaceae</taxon>
        <taxon>Melghirimyces</taxon>
    </lineage>
</organism>
<dbReference type="EMBL" id="FXTI01000007">
    <property type="protein sequence ID" value="SMO77468.1"/>
    <property type="molecule type" value="Genomic_DNA"/>
</dbReference>